<sequence length="173" mass="19710">MKKICSALLAVILVALPLFGCGANESEEAPQQQDLPKVSIAADPEGAIEEIYRDIDIKEVAVADDDLMEDTLGFDLWNDIEEYYVRYSSGRYGIADVYIIKPYESSYDVVRENLETIKLDRVRKSESYDILDSHKIAQEAEIYRYGSYLIMLMLEDNEAAMEIISRYIPSTET</sequence>
<dbReference type="EMBL" id="SLUK01000008">
    <property type="protein sequence ID" value="TCL42829.1"/>
    <property type="molecule type" value="Genomic_DNA"/>
</dbReference>
<name>A0A9X8Y7W0_9FIRM</name>
<comment type="caution">
    <text evidence="2">The sequence shown here is derived from an EMBL/GenBank/DDBJ whole genome shotgun (WGS) entry which is preliminary data.</text>
</comment>
<keyword evidence="3" id="KW-1185">Reference proteome</keyword>
<evidence type="ECO:0000313" key="3">
    <source>
        <dbReference type="Proteomes" id="UP000294682"/>
    </source>
</evidence>
<proteinExistence type="predicted"/>
<keyword evidence="1" id="KW-0732">Signal</keyword>
<organism evidence="2 3">
    <name type="scientific">Harryflintia acetispora</name>
    <dbReference type="NCBI Taxonomy" id="1849041"/>
    <lineage>
        <taxon>Bacteria</taxon>
        <taxon>Bacillati</taxon>
        <taxon>Bacillota</taxon>
        <taxon>Clostridia</taxon>
        <taxon>Eubacteriales</taxon>
        <taxon>Oscillospiraceae</taxon>
        <taxon>Harryflintia</taxon>
    </lineage>
</organism>
<evidence type="ECO:0000313" key="2">
    <source>
        <dbReference type="EMBL" id="TCL42829.1"/>
    </source>
</evidence>
<dbReference type="AlphaFoldDB" id="A0A9X8Y7W0"/>
<dbReference type="Pfam" id="PF14270">
    <property type="entry name" value="DUF4358"/>
    <property type="match status" value="1"/>
</dbReference>
<reference evidence="2 3" key="1">
    <citation type="submission" date="2019-03" db="EMBL/GenBank/DDBJ databases">
        <title>Genomic Encyclopedia of Type Strains, Phase IV (KMG-IV): sequencing the most valuable type-strain genomes for metagenomic binning, comparative biology and taxonomic classification.</title>
        <authorList>
            <person name="Goeker M."/>
        </authorList>
    </citation>
    <scope>NUCLEOTIDE SEQUENCE [LARGE SCALE GENOMIC DNA]</scope>
    <source>
        <strain evidence="2 3">DSM 100433</strain>
    </source>
</reference>
<dbReference type="InterPro" id="IPR025648">
    <property type="entry name" value="DUF4358"/>
</dbReference>
<protein>
    <submittedName>
        <fullName evidence="2">Uncharacterized protein DUF4358</fullName>
    </submittedName>
</protein>
<evidence type="ECO:0000256" key="1">
    <source>
        <dbReference type="SAM" id="SignalP"/>
    </source>
</evidence>
<accession>A0A9X8Y7W0</accession>
<gene>
    <name evidence="2" type="ORF">EDD78_108144</name>
</gene>
<feature type="signal peptide" evidence="1">
    <location>
        <begin position="1"/>
        <end position="20"/>
    </location>
</feature>
<feature type="chain" id="PRO_5040946673" evidence="1">
    <location>
        <begin position="21"/>
        <end position="173"/>
    </location>
</feature>
<dbReference type="Proteomes" id="UP000294682">
    <property type="component" value="Unassembled WGS sequence"/>
</dbReference>
<dbReference type="RefSeq" id="WP_132084850.1">
    <property type="nucleotide sequence ID" value="NZ_SLUK01000008.1"/>
</dbReference>